<dbReference type="Proteomes" id="UP001429357">
    <property type="component" value="Unassembled WGS sequence"/>
</dbReference>
<dbReference type="EMBL" id="MAEI02000001">
    <property type="protein sequence ID" value="MEO1782274.1"/>
    <property type="molecule type" value="Genomic_DNA"/>
</dbReference>
<keyword evidence="2" id="KW-1185">Reference proteome</keyword>
<name>A0ABV0F2K1_9ENTE</name>
<sequence length="32" mass="3801">MFDYDTAMSDPDNCIFTNINQSWLPDEEEDDE</sequence>
<proteinExistence type="predicted"/>
<reference evidence="2" key="1">
    <citation type="submission" date="2016-06" db="EMBL/GenBank/DDBJ databases">
        <title>Four novel species of enterococci isolated from chicken manure.</title>
        <authorList>
            <person name="Van Tyne D."/>
        </authorList>
    </citation>
    <scope>NUCLEOTIDE SEQUENCE [LARGE SCALE GENOMIC DNA]</scope>
    <source>
        <strain evidence="2">JM9A</strain>
    </source>
</reference>
<evidence type="ECO:0000313" key="2">
    <source>
        <dbReference type="Proteomes" id="UP001429357"/>
    </source>
</evidence>
<accession>A0ABV0F2K1</accession>
<gene>
    <name evidence="1" type="ORF">BAU18_001867</name>
</gene>
<evidence type="ECO:0000313" key="1">
    <source>
        <dbReference type="EMBL" id="MEO1782274.1"/>
    </source>
</evidence>
<organism evidence="1 2">
    <name type="scientific">Enterococcus diestrammenae</name>
    <dbReference type="NCBI Taxonomy" id="1155073"/>
    <lineage>
        <taxon>Bacteria</taxon>
        <taxon>Bacillati</taxon>
        <taxon>Bacillota</taxon>
        <taxon>Bacilli</taxon>
        <taxon>Lactobacillales</taxon>
        <taxon>Enterococcaceae</taxon>
        <taxon>Enterococcus</taxon>
    </lineage>
</organism>
<protein>
    <submittedName>
        <fullName evidence="1">Uncharacterized protein</fullName>
    </submittedName>
</protein>
<comment type="caution">
    <text evidence="1">The sequence shown here is derived from an EMBL/GenBank/DDBJ whole genome shotgun (WGS) entry which is preliminary data.</text>
</comment>
<reference evidence="1 2" key="2">
    <citation type="submission" date="2024-02" db="EMBL/GenBank/DDBJ databases">
        <title>The Genome Sequence of Enterococcus diestrammenae JM9A.</title>
        <authorList>
            <person name="Earl A."/>
            <person name="Manson A."/>
            <person name="Gilmore M."/>
            <person name="Sanders J."/>
            <person name="Shea T."/>
            <person name="Howe W."/>
            <person name="Livny J."/>
            <person name="Cuomo C."/>
            <person name="Neafsey D."/>
            <person name="Birren B."/>
        </authorList>
    </citation>
    <scope>NUCLEOTIDE SEQUENCE [LARGE SCALE GENOMIC DNA]</scope>
    <source>
        <strain evidence="1 2">JM9A</strain>
    </source>
</reference>